<evidence type="ECO:0000259" key="5">
    <source>
        <dbReference type="Pfam" id="PF00891"/>
    </source>
</evidence>
<dbReference type="InterPro" id="IPR016461">
    <property type="entry name" value="COMT-like"/>
</dbReference>
<dbReference type="Pfam" id="PF08100">
    <property type="entry name" value="Dimerisation"/>
    <property type="match status" value="1"/>
</dbReference>
<dbReference type="SUPFAM" id="SSF46785">
    <property type="entry name" value="Winged helix' DNA-binding domain"/>
    <property type="match status" value="1"/>
</dbReference>
<feature type="active site" description="Proton acceptor" evidence="4">
    <location>
        <position position="289"/>
    </location>
</feature>
<dbReference type="PANTHER" id="PTHR43712">
    <property type="entry name" value="PUTATIVE (AFU_ORTHOLOGUE AFUA_4G14580)-RELATED"/>
    <property type="match status" value="1"/>
</dbReference>
<evidence type="ECO:0000313" key="7">
    <source>
        <dbReference type="EMBL" id="KAK0509619.1"/>
    </source>
</evidence>
<sequence>MDDALAEVQRLAGLSGEETRNKIVNSLRNTLYSIESQDETLDRIMFLHLQVAVVRVGINMKVFDLLHKSEQPLNLYEISRETNTDVLLTGRLMRYLSSVGMLKETAVDTFAATNVTRALANPGQEAGVRFFFDILGPTFQTLPDFLIDKGYRNITDKNHTVHQDAWKTSVDAFTWLSQHPKNFSDFNRYMATQRRTAPIWLSEYPLEAEIQGWDPKKPLFVDVGGGIGHQCVELIIRYPKLPGRIVLQDLAHCIDEALQSPVLDVMVHNMYGPQPIKGAKYYYMRAILHVLPDERCRTVLQNIKNAMSQESVFVIDEMVFPDSKVSWQAAQFDLTMMCAHGSMERTQTQWKALLDSVDLKIRDTYIYDSSCHQAVMAVVL</sequence>
<protein>
    <recommendedName>
        <fullName evidence="9">O-methyltransferase</fullName>
    </recommendedName>
</protein>
<evidence type="ECO:0000256" key="1">
    <source>
        <dbReference type="ARBA" id="ARBA00022603"/>
    </source>
</evidence>
<evidence type="ECO:0000256" key="4">
    <source>
        <dbReference type="PIRSR" id="PIRSR005739-1"/>
    </source>
</evidence>
<dbReference type="InterPro" id="IPR001077">
    <property type="entry name" value="COMT_C"/>
</dbReference>
<feature type="domain" description="O-methyltransferase dimerisation" evidence="6">
    <location>
        <begin position="48"/>
        <end position="120"/>
    </location>
</feature>
<dbReference type="InterPro" id="IPR029063">
    <property type="entry name" value="SAM-dependent_MTases_sf"/>
</dbReference>
<accession>A0AA39QWJ8</accession>
<dbReference type="Pfam" id="PF00891">
    <property type="entry name" value="Methyltransf_2"/>
    <property type="match status" value="1"/>
</dbReference>
<dbReference type="SUPFAM" id="SSF53335">
    <property type="entry name" value="S-adenosyl-L-methionine-dependent methyltransferases"/>
    <property type="match status" value="1"/>
</dbReference>
<dbReference type="Gene3D" id="1.10.10.10">
    <property type="entry name" value="Winged helix-like DNA-binding domain superfamily/Winged helix DNA-binding domain"/>
    <property type="match status" value="1"/>
</dbReference>
<keyword evidence="3" id="KW-0949">S-adenosyl-L-methionine</keyword>
<dbReference type="PIRSF" id="PIRSF005739">
    <property type="entry name" value="O-mtase"/>
    <property type="match status" value="1"/>
</dbReference>
<keyword evidence="1" id="KW-0489">Methyltransferase</keyword>
<evidence type="ECO:0000256" key="2">
    <source>
        <dbReference type="ARBA" id="ARBA00022679"/>
    </source>
</evidence>
<dbReference type="InterPro" id="IPR036390">
    <property type="entry name" value="WH_DNA-bd_sf"/>
</dbReference>
<evidence type="ECO:0008006" key="9">
    <source>
        <dbReference type="Google" id="ProtNLM"/>
    </source>
</evidence>
<dbReference type="AlphaFoldDB" id="A0AA39QWJ8"/>
<keyword evidence="8" id="KW-1185">Reference proteome</keyword>
<dbReference type="GO" id="GO:0032259">
    <property type="term" value="P:methylation"/>
    <property type="evidence" value="ECO:0007669"/>
    <property type="project" value="UniProtKB-KW"/>
</dbReference>
<dbReference type="InterPro" id="IPR012967">
    <property type="entry name" value="COMT_dimerisation"/>
</dbReference>
<dbReference type="GO" id="GO:0008171">
    <property type="term" value="F:O-methyltransferase activity"/>
    <property type="evidence" value="ECO:0007669"/>
    <property type="project" value="InterPro"/>
</dbReference>
<feature type="domain" description="O-methyltransferase C-terminal" evidence="5">
    <location>
        <begin position="219"/>
        <end position="355"/>
    </location>
</feature>
<dbReference type="EMBL" id="JAFEKC020000018">
    <property type="protein sequence ID" value="KAK0509619.1"/>
    <property type="molecule type" value="Genomic_DNA"/>
</dbReference>
<keyword evidence="2" id="KW-0808">Transferase</keyword>
<evidence type="ECO:0000313" key="8">
    <source>
        <dbReference type="Proteomes" id="UP001166286"/>
    </source>
</evidence>
<dbReference type="GO" id="GO:0046983">
    <property type="term" value="F:protein dimerization activity"/>
    <property type="evidence" value="ECO:0007669"/>
    <property type="project" value="InterPro"/>
</dbReference>
<dbReference type="InterPro" id="IPR036388">
    <property type="entry name" value="WH-like_DNA-bd_sf"/>
</dbReference>
<dbReference type="Gene3D" id="3.40.50.150">
    <property type="entry name" value="Vaccinia Virus protein VP39"/>
    <property type="match status" value="1"/>
</dbReference>
<proteinExistence type="predicted"/>
<reference evidence="7" key="1">
    <citation type="submission" date="2023-03" db="EMBL/GenBank/DDBJ databases">
        <title>Complete genome of Cladonia borealis.</title>
        <authorList>
            <person name="Park H."/>
        </authorList>
    </citation>
    <scope>NUCLEOTIDE SEQUENCE</scope>
    <source>
        <strain evidence="7">ANT050790</strain>
    </source>
</reference>
<evidence type="ECO:0000259" key="6">
    <source>
        <dbReference type="Pfam" id="PF08100"/>
    </source>
</evidence>
<organism evidence="7 8">
    <name type="scientific">Cladonia borealis</name>
    <dbReference type="NCBI Taxonomy" id="184061"/>
    <lineage>
        <taxon>Eukaryota</taxon>
        <taxon>Fungi</taxon>
        <taxon>Dikarya</taxon>
        <taxon>Ascomycota</taxon>
        <taxon>Pezizomycotina</taxon>
        <taxon>Lecanoromycetes</taxon>
        <taxon>OSLEUM clade</taxon>
        <taxon>Lecanoromycetidae</taxon>
        <taxon>Lecanorales</taxon>
        <taxon>Lecanorineae</taxon>
        <taxon>Cladoniaceae</taxon>
        <taxon>Cladonia</taxon>
    </lineage>
</organism>
<evidence type="ECO:0000256" key="3">
    <source>
        <dbReference type="ARBA" id="ARBA00022691"/>
    </source>
</evidence>
<name>A0AA39QWJ8_9LECA</name>
<dbReference type="PANTHER" id="PTHR43712:SF4">
    <property type="entry name" value="O-METHYLTRANSFERASE DOMAIN-CONTAINING PROTEIN"/>
    <property type="match status" value="1"/>
</dbReference>
<dbReference type="PROSITE" id="PS51683">
    <property type="entry name" value="SAM_OMT_II"/>
    <property type="match status" value="1"/>
</dbReference>
<dbReference type="Proteomes" id="UP001166286">
    <property type="component" value="Unassembled WGS sequence"/>
</dbReference>
<comment type="caution">
    <text evidence="7">The sequence shown here is derived from an EMBL/GenBank/DDBJ whole genome shotgun (WGS) entry which is preliminary data.</text>
</comment>
<gene>
    <name evidence="7" type="ORF">JMJ35_008013</name>
</gene>